<sequence length="70" mass="7791">MSDHVYRVVEVVGSSGKSVEAAIENAVSTLAKDEKHLRWFEVTSTRGHIEHGKVSHYQVTLKIGLTLDDK</sequence>
<proteinExistence type="predicted"/>
<dbReference type="NCBIfam" id="NF043052">
    <property type="entry name" value="DodecBact"/>
    <property type="match status" value="1"/>
</dbReference>
<dbReference type="SUPFAM" id="SSF89807">
    <property type="entry name" value="Dodecin-like"/>
    <property type="match status" value="1"/>
</dbReference>
<dbReference type="EMBL" id="JAFVMF010000005">
    <property type="protein sequence ID" value="MBO1359370.1"/>
    <property type="molecule type" value="Genomic_DNA"/>
</dbReference>
<accession>A0ABS3LTY4</accession>
<dbReference type="InterPro" id="IPR050049">
    <property type="entry name" value="Dodecin_bact"/>
</dbReference>
<dbReference type="InterPro" id="IPR036694">
    <property type="entry name" value="Dodecin-like_sf"/>
</dbReference>
<dbReference type="PANTHER" id="PTHR39324">
    <property type="entry name" value="CALCIUM DODECIN"/>
    <property type="match status" value="1"/>
</dbReference>
<reference evidence="1 2" key="1">
    <citation type="submission" date="2021-03" db="EMBL/GenBank/DDBJ databases">
        <title>The complete genome sequence of Acetobacter sacchari TBRC 11175.</title>
        <authorList>
            <person name="Charoenyingcharoen P."/>
            <person name="Yukphan P."/>
        </authorList>
    </citation>
    <scope>NUCLEOTIDE SEQUENCE [LARGE SCALE GENOMIC DNA]</scope>
    <source>
        <strain evidence="1 2">TBRC 11175</strain>
    </source>
</reference>
<dbReference type="InterPro" id="IPR009923">
    <property type="entry name" value="Dodecin"/>
</dbReference>
<dbReference type="RefSeq" id="WP_207880327.1">
    <property type="nucleotide sequence ID" value="NZ_JAFVMF010000005.1"/>
</dbReference>
<evidence type="ECO:0000313" key="1">
    <source>
        <dbReference type="EMBL" id="MBO1359370.1"/>
    </source>
</evidence>
<dbReference type="Proteomes" id="UP000664771">
    <property type="component" value="Unassembled WGS sequence"/>
</dbReference>
<protein>
    <submittedName>
        <fullName evidence="1">Dodecin domain-containing protein</fullName>
    </submittedName>
</protein>
<dbReference type="PANTHER" id="PTHR39324:SF1">
    <property type="entry name" value="CALCIUM DODECIN"/>
    <property type="match status" value="1"/>
</dbReference>
<organism evidence="1 2">
    <name type="scientific">Acetobacter sacchari</name>
    <dbReference type="NCBI Taxonomy" id="2661687"/>
    <lineage>
        <taxon>Bacteria</taxon>
        <taxon>Pseudomonadati</taxon>
        <taxon>Pseudomonadota</taxon>
        <taxon>Alphaproteobacteria</taxon>
        <taxon>Acetobacterales</taxon>
        <taxon>Acetobacteraceae</taxon>
        <taxon>Acetobacter</taxon>
    </lineage>
</organism>
<comment type="caution">
    <text evidence="1">The sequence shown here is derived from an EMBL/GenBank/DDBJ whole genome shotgun (WGS) entry which is preliminary data.</text>
</comment>
<dbReference type="Gene3D" id="3.30.1660.10">
    <property type="entry name" value="Flavin-binding protein dodecin"/>
    <property type="match status" value="1"/>
</dbReference>
<keyword evidence="2" id="KW-1185">Reference proteome</keyword>
<dbReference type="Pfam" id="PF07311">
    <property type="entry name" value="Dodecin"/>
    <property type="match status" value="1"/>
</dbReference>
<dbReference type="InterPro" id="IPR025543">
    <property type="entry name" value="Dodecin-like"/>
</dbReference>
<evidence type="ECO:0000313" key="2">
    <source>
        <dbReference type="Proteomes" id="UP000664771"/>
    </source>
</evidence>
<name>A0ABS3LTY4_9PROT</name>
<gene>
    <name evidence="1" type="ORF">J2D73_06115</name>
</gene>